<feature type="transmembrane region" description="Helical" evidence="2">
    <location>
        <begin position="305"/>
        <end position="322"/>
    </location>
</feature>
<keyword evidence="2" id="KW-0812">Transmembrane</keyword>
<dbReference type="InParanoid" id="A0A1X7VG02"/>
<proteinExistence type="predicted"/>
<evidence type="ECO:0000259" key="3">
    <source>
        <dbReference type="Pfam" id="PF13843"/>
    </source>
</evidence>
<dbReference type="PANTHER" id="PTHR46599:SF3">
    <property type="entry name" value="PIGGYBAC TRANSPOSABLE ELEMENT-DERIVED PROTEIN 4"/>
    <property type="match status" value="1"/>
</dbReference>
<feature type="domain" description="PiggyBac transposable element-derived protein" evidence="3">
    <location>
        <begin position="352"/>
        <end position="537"/>
    </location>
</feature>
<feature type="domain" description="PiggyBac transposable element-derived protein" evidence="3">
    <location>
        <begin position="248"/>
        <end position="319"/>
    </location>
</feature>
<keyword evidence="2" id="KW-1133">Transmembrane helix</keyword>
<evidence type="ECO:0000256" key="1">
    <source>
        <dbReference type="SAM" id="MobiDB-lite"/>
    </source>
</evidence>
<organism evidence="4">
    <name type="scientific">Amphimedon queenslandica</name>
    <name type="common">Sponge</name>
    <dbReference type="NCBI Taxonomy" id="400682"/>
    <lineage>
        <taxon>Eukaryota</taxon>
        <taxon>Metazoa</taxon>
        <taxon>Porifera</taxon>
        <taxon>Demospongiae</taxon>
        <taxon>Heteroscleromorpha</taxon>
        <taxon>Haplosclerida</taxon>
        <taxon>Niphatidae</taxon>
        <taxon>Amphimedon</taxon>
    </lineage>
</organism>
<dbReference type="Pfam" id="PF13843">
    <property type="entry name" value="DDE_Tnp_1_7"/>
    <property type="match status" value="2"/>
</dbReference>
<dbReference type="InterPro" id="IPR029526">
    <property type="entry name" value="PGBD"/>
</dbReference>
<evidence type="ECO:0000313" key="4">
    <source>
        <dbReference type="EnsemblMetazoa" id="Aqu2.1.38981_001"/>
    </source>
</evidence>
<dbReference type="AlphaFoldDB" id="A0A1X7VG02"/>
<sequence length="609" mass="69205">MAERKKISSDPRYLLEMLDELSEESDDDFHGYISDSDSSDDCEEYNRQEQSNVTSYTLIALASRSATASHYSSLPSQTLAGLQLLPPTIVAYLVKLLQVLQPLPPTIVAYLVKLLQVLQPLPPTIVAYLVKLLQVLQLLPPTILAHLVKLLQVLQLLPPTIVAYLVKLLQVLQLLPPTIVAYLVRLLQVLQLLPPTILAYLVNHNLHYIIALVQPSATVSSIAVSPVSLNCVFTGNPGVAQGAIKGNSPIDFFNAFFDENVKDLIYTETTRYAEQDIRDTEAHLQLHKHARGNQWKHNPMNREEVNILLSVLIVMGVVGFLTQRRFDLLMRYLYLNDKDKMPPRGSKTPGVTEKGLGHKVATELVSDYKDKGYNLFMDNYYSSAELFNDLVKSGFRACSTVRSDRRGIKQTFKDKVLSTGEVYSEMTESGILCLKWKDKRDLCMLSTFHDDSMIDKNHRRKGVAGMETIRNPKVVEEYNQSMNGVDRPDQMVLYYGYSHRYIKSLVIITAKITPFYKAMKWWKRIFNHLLDLSLVNANILYNEASQKPLHNMDFRLAVANSLLQSHESQSLYFQSVDNDLPLRLTNRCFSERIPKTSQYAGCHQCVVWS</sequence>
<feature type="region of interest" description="Disordered" evidence="1">
    <location>
        <begin position="24"/>
        <end position="43"/>
    </location>
</feature>
<evidence type="ECO:0000256" key="2">
    <source>
        <dbReference type="SAM" id="Phobius"/>
    </source>
</evidence>
<accession>A0A1X7VG02</accession>
<reference evidence="4" key="1">
    <citation type="submission" date="2017-05" db="UniProtKB">
        <authorList>
            <consortium name="EnsemblMetazoa"/>
        </authorList>
    </citation>
    <scope>IDENTIFICATION</scope>
</reference>
<name>A0A1X7VG02_AMPQE</name>
<dbReference type="PANTHER" id="PTHR46599">
    <property type="entry name" value="PIGGYBAC TRANSPOSABLE ELEMENT-DERIVED PROTEIN 4"/>
    <property type="match status" value="1"/>
</dbReference>
<dbReference type="OrthoDB" id="5876240at2759"/>
<dbReference type="EnsemblMetazoa" id="Aqu2.1.38981_001">
    <property type="protein sequence ID" value="Aqu2.1.38981_001"/>
    <property type="gene ID" value="Aqu2.1.38981"/>
</dbReference>
<protein>
    <recommendedName>
        <fullName evidence="3">PiggyBac transposable element-derived protein domain-containing protein</fullName>
    </recommendedName>
</protein>
<keyword evidence="2" id="KW-0472">Membrane</keyword>